<gene>
    <name evidence="1" type="ORF">M513_03178</name>
    <name evidence="2" type="ORF">M514_03178</name>
</gene>
<name>A0A085N953_9BILA</name>
<dbReference type="Proteomes" id="UP000030764">
    <property type="component" value="Unassembled WGS sequence"/>
</dbReference>
<keyword evidence="3" id="KW-1185">Reference proteome</keyword>
<dbReference type="EMBL" id="KL367529">
    <property type="protein sequence ID" value="KFD65999.1"/>
    <property type="molecule type" value="Genomic_DNA"/>
</dbReference>
<dbReference type="Proteomes" id="UP000030758">
    <property type="component" value="Unassembled WGS sequence"/>
</dbReference>
<dbReference type="AlphaFoldDB" id="A0A085N953"/>
<sequence>MKTDPAERGFLKVNTSVHYVPDAVLQCERNGKVIAGKVKRTLHSMPMVAVWGTIVNVFV</sequence>
<evidence type="ECO:0000313" key="2">
    <source>
        <dbReference type="EMBL" id="KFD65999.1"/>
    </source>
</evidence>
<reference evidence="2 3" key="1">
    <citation type="journal article" date="2014" name="Nat. Genet.">
        <title>Genome and transcriptome of the porcine whipworm Trichuris suis.</title>
        <authorList>
            <person name="Jex A.R."/>
            <person name="Nejsum P."/>
            <person name="Schwarz E.M."/>
            <person name="Hu L."/>
            <person name="Young N.D."/>
            <person name="Hall R.S."/>
            <person name="Korhonen P.K."/>
            <person name="Liao S."/>
            <person name="Thamsborg S."/>
            <person name="Xia J."/>
            <person name="Xu P."/>
            <person name="Wang S."/>
            <person name="Scheerlinck J.P."/>
            <person name="Hofmann A."/>
            <person name="Sternberg P.W."/>
            <person name="Wang J."/>
            <person name="Gasser R.B."/>
        </authorList>
    </citation>
    <scope>NUCLEOTIDE SEQUENCE [LARGE SCALE GENOMIC DNA]</scope>
    <source>
        <strain evidence="2">DCEP-RM93F</strain>
        <strain evidence="1">DCEP-RM93M</strain>
    </source>
</reference>
<evidence type="ECO:0000313" key="3">
    <source>
        <dbReference type="Proteomes" id="UP000030764"/>
    </source>
</evidence>
<dbReference type="EMBL" id="KL363196">
    <property type="protein sequence ID" value="KFD56054.1"/>
    <property type="molecule type" value="Genomic_DNA"/>
</dbReference>
<proteinExistence type="predicted"/>
<accession>A0A085N953</accession>
<protein>
    <submittedName>
        <fullName evidence="2">Uncharacterized protein</fullName>
    </submittedName>
</protein>
<evidence type="ECO:0000313" key="1">
    <source>
        <dbReference type="EMBL" id="KFD56054.1"/>
    </source>
</evidence>
<organism evidence="2">
    <name type="scientific">Trichuris suis</name>
    <name type="common">pig whipworm</name>
    <dbReference type="NCBI Taxonomy" id="68888"/>
    <lineage>
        <taxon>Eukaryota</taxon>
        <taxon>Metazoa</taxon>
        <taxon>Ecdysozoa</taxon>
        <taxon>Nematoda</taxon>
        <taxon>Enoplea</taxon>
        <taxon>Dorylaimia</taxon>
        <taxon>Trichinellida</taxon>
        <taxon>Trichuridae</taxon>
        <taxon>Trichuris</taxon>
    </lineage>
</organism>